<sequence>MRAHDSPNSLSARDHLSNVMTCDNISHNSRKENQLWENAETHHENRADSFVLAAESGSESFRTQLCKEPPCIRLDVLHVSCSCEFSAPMYNYSFSNMAVWPSQQPAAAVTQHAWPPGVPLGREAGTVAEASEGARPARVVMQAADPHLLLQKKKEARGGNEGSPAFQSNIQQTQVRLSTARTASFHPCATVAAPGTVPPGPTGPSAPFPVSLNVSRHTLGGPQDPASSQIHRVQRQYHQQPPNQNNPPHAKAFHFQLRQASPRSGLVAPRGPHPGTAGAFPGSGPFAAPSYPQAHTQTYANLSASSGNFVNPPQTAPVDASVAAAMYKRSSRERERIRLVQVPTAPSAQWNAGALAENSDEDPEGEKEEGVVVPFRTVGGVDVPSRVLGVLRESMGYQQTQQQGGGVPPVRVDARDTGDILETSLEQEEEGEGGTEGGAKGERDEGPRGVGGGLCPSLGVAQLLGSLGSARGMGGVGSPLLTQVDDLLSESPLVISAAERKGGGLTVLDGLLALAPSGEIGVWTGFRWRAKSPNKWRLEKIAVDVNGDLWCLSSDHKMGRLVQSGWKNHGILGGAELRDFDFDKNNRLTGVNLQGEVVIWNGYSWDRLGALGSWKLEQLTFDPSGVLWGLSTSGNVGSFDRRRKRWKDFGQLGGWRLKALTFDNNGRLWAVGPHEELAQWADEAKEWVIYGYVGNWHFKDIAFRRDAGLDRLVTARGALASGILAPVPETPHEAGPNSNIHDLGARLTGGGGESARMLSRRRLLSLSGEASPIEPLSQPLSPSGGSASRLAASLQQPQPPRGVLNANAVSPRGVSRGLRASSATARYMNDFSAPTSSSLKTRPHGPVSIQAAAAAAAAGTGGGGRLGKTKGGSGTSSHSRIPSLRLSCTKSGGKHTKRPSGGGRQQGERLSKGPGKGAKGGAQSSSAQQQQQKPPEPSDPPVGVGGQGDELEDSS</sequence>
<reference evidence="2" key="1">
    <citation type="submission" date="2014-11" db="EMBL/GenBank/DDBJ databases">
        <authorList>
            <person name="Otto D Thomas"/>
            <person name="Naeem Raeece"/>
        </authorList>
    </citation>
    <scope>NUCLEOTIDE SEQUENCE</scope>
</reference>
<organism evidence="2">
    <name type="scientific">Chromera velia CCMP2878</name>
    <dbReference type="NCBI Taxonomy" id="1169474"/>
    <lineage>
        <taxon>Eukaryota</taxon>
        <taxon>Sar</taxon>
        <taxon>Alveolata</taxon>
        <taxon>Colpodellida</taxon>
        <taxon>Chromeraceae</taxon>
        <taxon>Chromera</taxon>
    </lineage>
</organism>
<feature type="region of interest" description="Disordered" evidence="1">
    <location>
        <begin position="264"/>
        <end position="292"/>
    </location>
</feature>
<dbReference type="SUPFAM" id="SSF101898">
    <property type="entry name" value="NHL repeat"/>
    <property type="match status" value="1"/>
</dbReference>
<feature type="compositionally biased region" description="Low complexity" evidence="1">
    <location>
        <begin position="239"/>
        <end position="248"/>
    </location>
</feature>
<feature type="compositionally biased region" description="Low complexity" evidence="1">
    <location>
        <begin position="274"/>
        <end position="290"/>
    </location>
</feature>
<dbReference type="VEuPathDB" id="CryptoDB:Cvel_2610"/>
<feature type="compositionally biased region" description="Gly residues" evidence="1">
    <location>
        <begin position="859"/>
        <end position="874"/>
    </location>
</feature>
<feature type="compositionally biased region" description="Pro residues" evidence="1">
    <location>
        <begin position="196"/>
        <end position="207"/>
    </location>
</feature>
<feature type="compositionally biased region" description="Low complexity" evidence="1">
    <location>
        <begin position="921"/>
        <end position="933"/>
    </location>
</feature>
<dbReference type="EMBL" id="CDMZ01000044">
    <property type="protein sequence ID" value="CEM05318.1"/>
    <property type="molecule type" value="Genomic_DNA"/>
</dbReference>
<protein>
    <submittedName>
        <fullName evidence="2">Uncharacterized protein</fullName>
    </submittedName>
</protein>
<evidence type="ECO:0000256" key="1">
    <source>
        <dbReference type="SAM" id="MobiDB-lite"/>
    </source>
</evidence>
<dbReference type="AlphaFoldDB" id="A0A0G4F0F3"/>
<proteinExistence type="predicted"/>
<feature type="region of interest" description="Disordered" evidence="1">
    <location>
        <begin position="859"/>
        <end position="955"/>
    </location>
</feature>
<feature type="compositionally biased region" description="Low complexity" evidence="1">
    <location>
        <begin position="775"/>
        <end position="796"/>
    </location>
</feature>
<feature type="compositionally biased region" description="Polar residues" evidence="1">
    <location>
        <begin position="165"/>
        <end position="178"/>
    </location>
</feature>
<feature type="region of interest" description="Disordered" evidence="1">
    <location>
        <begin position="194"/>
        <end position="250"/>
    </location>
</feature>
<accession>A0A0G4F0F3</accession>
<evidence type="ECO:0000313" key="2">
    <source>
        <dbReference type="EMBL" id="CEM05318.1"/>
    </source>
</evidence>
<feature type="region of interest" description="Disordered" evidence="1">
    <location>
        <begin position="769"/>
        <end position="817"/>
    </location>
</feature>
<feature type="region of interest" description="Disordered" evidence="1">
    <location>
        <begin position="154"/>
        <end position="178"/>
    </location>
</feature>
<name>A0A0G4F0F3_9ALVE</name>
<feature type="region of interest" description="Disordered" evidence="1">
    <location>
        <begin position="422"/>
        <end position="452"/>
    </location>
</feature>
<gene>
    <name evidence="2" type="ORF">Cvel_2610</name>
</gene>